<comment type="similarity">
    <text evidence="7">Belongs to the RecR family.</text>
</comment>
<dbReference type="Gene3D" id="6.10.250.240">
    <property type="match status" value="1"/>
</dbReference>
<dbReference type="Pfam" id="PF21175">
    <property type="entry name" value="RecR_C"/>
    <property type="match status" value="1"/>
</dbReference>
<evidence type="ECO:0000256" key="6">
    <source>
        <dbReference type="ARBA" id="ARBA00023204"/>
    </source>
</evidence>
<evidence type="ECO:0000313" key="9">
    <source>
        <dbReference type="EMBL" id="ALL65107.1"/>
    </source>
</evidence>
<protein>
    <recommendedName>
        <fullName evidence="7">Recombination protein RecR</fullName>
    </recommendedName>
</protein>
<keyword evidence="3 7" id="KW-0863">Zinc-finger</keyword>
<evidence type="ECO:0000259" key="8">
    <source>
        <dbReference type="PROSITE" id="PS50880"/>
    </source>
</evidence>
<reference evidence="9 10" key="1">
    <citation type="journal article" date="2014" name="Genome Announc.">
        <title>Draft Genome Sequence of the Haloacid-Degrading Burkholderia caribensis Strain MBA4.</title>
        <authorList>
            <person name="Pan Y."/>
            <person name="Kong K.F."/>
            <person name="Tsang J.S."/>
        </authorList>
    </citation>
    <scope>NUCLEOTIDE SEQUENCE [LARGE SCALE GENOMIC DNA]</scope>
    <source>
        <strain evidence="9 10">MBA4</strain>
    </source>
</reference>
<dbReference type="Gene3D" id="1.10.8.420">
    <property type="entry name" value="RecR Domain 1"/>
    <property type="match status" value="1"/>
</dbReference>
<accession>A0A0P0R9Z1</accession>
<evidence type="ECO:0000256" key="3">
    <source>
        <dbReference type="ARBA" id="ARBA00022771"/>
    </source>
</evidence>
<dbReference type="GO" id="GO:0006281">
    <property type="term" value="P:DNA repair"/>
    <property type="evidence" value="ECO:0007669"/>
    <property type="project" value="UniProtKB-UniRule"/>
</dbReference>
<dbReference type="CDD" id="cd01025">
    <property type="entry name" value="TOPRIM_recR"/>
    <property type="match status" value="1"/>
</dbReference>
<keyword evidence="6 7" id="KW-0234">DNA repair</keyword>
<evidence type="ECO:0000256" key="7">
    <source>
        <dbReference type="HAMAP-Rule" id="MF_00017"/>
    </source>
</evidence>
<dbReference type="GO" id="GO:0003677">
    <property type="term" value="F:DNA binding"/>
    <property type="evidence" value="ECO:0007669"/>
    <property type="project" value="UniProtKB-UniRule"/>
</dbReference>
<dbReference type="Pfam" id="PF13662">
    <property type="entry name" value="Toprim_4"/>
    <property type="match status" value="1"/>
</dbReference>
<gene>
    <name evidence="7" type="primary">recR</name>
    <name evidence="9" type="ORF">K788_0007951</name>
</gene>
<dbReference type="InterPro" id="IPR015967">
    <property type="entry name" value="Rcmb_RecR_Znf"/>
</dbReference>
<keyword evidence="5 7" id="KW-0233">DNA recombination</keyword>
<evidence type="ECO:0000256" key="1">
    <source>
        <dbReference type="ARBA" id="ARBA00022723"/>
    </source>
</evidence>
<dbReference type="AlphaFoldDB" id="A0A0P0R9Z1"/>
<dbReference type="PANTHER" id="PTHR30446">
    <property type="entry name" value="RECOMBINATION PROTEIN RECR"/>
    <property type="match status" value="1"/>
</dbReference>
<dbReference type="Pfam" id="PF21176">
    <property type="entry name" value="RecR_HhH"/>
    <property type="match status" value="1"/>
</dbReference>
<dbReference type="GO" id="GO:0006310">
    <property type="term" value="P:DNA recombination"/>
    <property type="evidence" value="ECO:0007669"/>
    <property type="project" value="UniProtKB-UniRule"/>
</dbReference>
<proteinExistence type="inferred from homology"/>
<organism evidence="9 10">
    <name type="scientific">Paraburkholderia caribensis MBA4</name>
    <dbReference type="NCBI Taxonomy" id="1323664"/>
    <lineage>
        <taxon>Bacteria</taxon>
        <taxon>Pseudomonadati</taxon>
        <taxon>Pseudomonadota</taxon>
        <taxon>Betaproteobacteria</taxon>
        <taxon>Burkholderiales</taxon>
        <taxon>Burkholderiaceae</taxon>
        <taxon>Paraburkholderia</taxon>
    </lineage>
</organism>
<dbReference type="SMART" id="SM00493">
    <property type="entry name" value="TOPRIM"/>
    <property type="match status" value="1"/>
</dbReference>
<keyword evidence="2 7" id="KW-0227">DNA damage</keyword>
<evidence type="ECO:0000256" key="5">
    <source>
        <dbReference type="ARBA" id="ARBA00023172"/>
    </source>
</evidence>
<evidence type="ECO:0000256" key="4">
    <source>
        <dbReference type="ARBA" id="ARBA00022833"/>
    </source>
</evidence>
<feature type="domain" description="Toprim" evidence="8">
    <location>
        <begin position="113"/>
        <end position="208"/>
    </location>
</feature>
<dbReference type="GO" id="GO:0008270">
    <property type="term" value="F:zinc ion binding"/>
    <property type="evidence" value="ECO:0007669"/>
    <property type="project" value="UniProtKB-KW"/>
</dbReference>
<name>A0A0P0R9Z1_9BURK</name>
<dbReference type="HAMAP" id="MF_00017">
    <property type="entry name" value="RecR"/>
    <property type="match status" value="1"/>
</dbReference>
<dbReference type="Gene3D" id="3.40.1360.10">
    <property type="match status" value="1"/>
</dbReference>
<dbReference type="InterPro" id="IPR034137">
    <property type="entry name" value="TOPRIM_RecR"/>
</dbReference>
<dbReference type="SUPFAM" id="SSF111304">
    <property type="entry name" value="Recombination protein RecR"/>
    <property type="match status" value="1"/>
</dbReference>
<dbReference type="PROSITE" id="PS01300">
    <property type="entry name" value="RECR"/>
    <property type="match status" value="1"/>
</dbReference>
<keyword evidence="1 7" id="KW-0479">Metal-binding</keyword>
<dbReference type="PROSITE" id="PS50880">
    <property type="entry name" value="TOPRIM"/>
    <property type="match status" value="1"/>
</dbReference>
<keyword evidence="4 7" id="KW-0862">Zinc</keyword>
<dbReference type="NCBIfam" id="TIGR00615">
    <property type="entry name" value="recR"/>
    <property type="match status" value="1"/>
</dbReference>
<feature type="zinc finger region" description="C4-type" evidence="7">
    <location>
        <begin position="90"/>
        <end position="105"/>
    </location>
</feature>
<dbReference type="InterPro" id="IPR006171">
    <property type="entry name" value="TOPRIM_dom"/>
</dbReference>
<dbReference type="InterPro" id="IPR000093">
    <property type="entry name" value="DNA_Rcmb_RecR"/>
</dbReference>
<dbReference type="Pfam" id="PF02132">
    <property type="entry name" value="RecR_ZnF"/>
    <property type="match status" value="1"/>
</dbReference>
<sequence>MPARSPLVVQRRGFARRNTFAIQPTTRRRRRTSMKQPSALSALVEALRVLPGVGPKSAQRMAYHLMQHDREGAEKLGRSLLFATEHLQHCEKCNTFTEAQICEVCSDSERDPTLLCVVETPADQIMLEQTMTYRGLYFVLMGRLSPLDGIGPKEIHFDRLVRRASDGVVKEVVLATNFTNEGEATAHYLGQTLKARGLSVTRLARGVPVGGELEYVDAGTIARAMLDRRSM</sequence>
<dbReference type="EMBL" id="CP012746">
    <property type="protein sequence ID" value="ALL65107.1"/>
    <property type="molecule type" value="Genomic_DNA"/>
</dbReference>
<evidence type="ECO:0000256" key="2">
    <source>
        <dbReference type="ARBA" id="ARBA00022763"/>
    </source>
</evidence>
<dbReference type="InterPro" id="IPR023627">
    <property type="entry name" value="Rcmb_RecR"/>
</dbReference>
<comment type="function">
    <text evidence="7">May play a role in DNA repair. It seems to be involved in an RecBC-independent recombinational process of DNA repair. It may act with RecF and RecO.</text>
</comment>
<dbReference type="KEGG" id="bcai:K788_0007951"/>
<dbReference type="Proteomes" id="UP000019146">
    <property type="component" value="Chromosome 1"/>
</dbReference>
<evidence type="ECO:0000313" key="10">
    <source>
        <dbReference type="Proteomes" id="UP000019146"/>
    </source>
</evidence>
<dbReference type="PANTHER" id="PTHR30446:SF0">
    <property type="entry name" value="RECOMBINATION PROTEIN RECR"/>
    <property type="match status" value="1"/>
</dbReference>